<keyword evidence="3" id="KW-1185">Reference proteome</keyword>
<accession>A0A3P8E3M9</accession>
<accession>A0A183GR92</accession>
<dbReference type="AlphaFoldDB" id="A0A183GR92"/>
<dbReference type="Proteomes" id="UP000050761">
    <property type="component" value="Unassembled WGS sequence"/>
</dbReference>
<feature type="compositionally biased region" description="Polar residues" evidence="1">
    <location>
        <begin position="32"/>
        <end position="45"/>
    </location>
</feature>
<dbReference type="WBParaSite" id="HPBE_0002521201-mRNA-1">
    <property type="protein sequence ID" value="HPBE_0002521201-mRNA-1"/>
    <property type="gene ID" value="HPBE_0002521201"/>
</dbReference>
<sequence length="76" mass="7962">MTTVGSIKTQVTKAVKALRASMDDAEEVRTGQLPSNTPAVKSASVSRGHYSADSISIDGRQPSTTSQARPADRESA</sequence>
<evidence type="ECO:0000313" key="4">
    <source>
        <dbReference type="WBParaSite" id="HPBE_0002521201-mRNA-1"/>
    </source>
</evidence>
<evidence type="ECO:0000313" key="3">
    <source>
        <dbReference type="Proteomes" id="UP000050761"/>
    </source>
</evidence>
<feature type="region of interest" description="Disordered" evidence="1">
    <location>
        <begin position="22"/>
        <end position="76"/>
    </location>
</feature>
<name>A0A183GR92_HELPZ</name>
<proteinExistence type="predicted"/>
<reference evidence="4" key="2">
    <citation type="submission" date="2019-09" db="UniProtKB">
        <authorList>
            <consortium name="WormBaseParasite"/>
        </authorList>
    </citation>
    <scope>IDENTIFICATION</scope>
</reference>
<dbReference type="EMBL" id="UZAH01037526">
    <property type="protein sequence ID" value="VDP49780.1"/>
    <property type="molecule type" value="Genomic_DNA"/>
</dbReference>
<gene>
    <name evidence="2" type="ORF">HPBE_LOCUS25211</name>
</gene>
<organism evidence="3 4">
    <name type="scientific">Heligmosomoides polygyrus</name>
    <name type="common">Parasitic roundworm</name>
    <dbReference type="NCBI Taxonomy" id="6339"/>
    <lineage>
        <taxon>Eukaryota</taxon>
        <taxon>Metazoa</taxon>
        <taxon>Ecdysozoa</taxon>
        <taxon>Nematoda</taxon>
        <taxon>Chromadorea</taxon>
        <taxon>Rhabditida</taxon>
        <taxon>Rhabditina</taxon>
        <taxon>Rhabditomorpha</taxon>
        <taxon>Strongyloidea</taxon>
        <taxon>Heligmosomidae</taxon>
        <taxon>Heligmosomoides</taxon>
    </lineage>
</organism>
<protein>
    <submittedName>
        <fullName evidence="4">Protein of unassigned function</fullName>
    </submittedName>
</protein>
<evidence type="ECO:0000256" key="1">
    <source>
        <dbReference type="SAM" id="MobiDB-lite"/>
    </source>
</evidence>
<reference evidence="2 3" key="1">
    <citation type="submission" date="2018-11" db="EMBL/GenBank/DDBJ databases">
        <authorList>
            <consortium name="Pathogen Informatics"/>
        </authorList>
    </citation>
    <scope>NUCLEOTIDE SEQUENCE [LARGE SCALE GENOMIC DNA]</scope>
</reference>
<evidence type="ECO:0000313" key="2">
    <source>
        <dbReference type="EMBL" id="VDP49780.1"/>
    </source>
</evidence>